<keyword evidence="2" id="KW-0695">RNA-directed DNA polymerase</keyword>
<accession>A0A3M7TC57</accession>
<dbReference type="InterPro" id="IPR000477">
    <property type="entry name" value="RT_dom"/>
</dbReference>
<keyword evidence="3" id="KW-1185">Reference proteome</keyword>
<keyword evidence="2" id="KW-0548">Nucleotidyltransferase</keyword>
<dbReference type="OrthoDB" id="10014409at2759"/>
<organism evidence="2 3">
    <name type="scientific">Brachionus plicatilis</name>
    <name type="common">Marine rotifer</name>
    <name type="synonym">Brachionus muelleri</name>
    <dbReference type="NCBI Taxonomy" id="10195"/>
    <lineage>
        <taxon>Eukaryota</taxon>
        <taxon>Metazoa</taxon>
        <taxon>Spiralia</taxon>
        <taxon>Gnathifera</taxon>
        <taxon>Rotifera</taxon>
        <taxon>Eurotatoria</taxon>
        <taxon>Monogononta</taxon>
        <taxon>Pseudotrocha</taxon>
        <taxon>Ploima</taxon>
        <taxon>Brachionidae</taxon>
        <taxon>Brachionus</taxon>
    </lineage>
</organism>
<feature type="domain" description="Reverse transcriptase" evidence="1">
    <location>
        <begin position="33"/>
        <end position="109"/>
    </location>
</feature>
<dbReference type="GO" id="GO:0003964">
    <property type="term" value="F:RNA-directed DNA polymerase activity"/>
    <property type="evidence" value="ECO:0007669"/>
    <property type="project" value="UniProtKB-KW"/>
</dbReference>
<dbReference type="Pfam" id="PF00078">
    <property type="entry name" value="RVT_1"/>
    <property type="match status" value="1"/>
</dbReference>
<dbReference type="Proteomes" id="UP000276133">
    <property type="component" value="Unassembled WGS sequence"/>
</dbReference>
<evidence type="ECO:0000313" key="2">
    <source>
        <dbReference type="EMBL" id="RNA45001.1"/>
    </source>
</evidence>
<evidence type="ECO:0000313" key="3">
    <source>
        <dbReference type="Proteomes" id="UP000276133"/>
    </source>
</evidence>
<comment type="caution">
    <text evidence="2">The sequence shown here is derived from an EMBL/GenBank/DDBJ whole genome shotgun (WGS) entry which is preliminary data.</text>
</comment>
<evidence type="ECO:0000259" key="1">
    <source>
        <dbReference type="Pfam" id="PF00078"/>
    </source>
</evidence>
<dbReference type="AlphaFoldDB" id="A0A3M7TC57"/>
<gene>
    <name evidence="2" type="ORF">BpHYR1_042313</name>
</gene>
<sequence length="136" mass="16068">MDKVHPQIWRSLRKYYLSMALLEKKDETSRLFRTTIDEKQGGPLSHKLFSIYTEDLGRELEKKNIGTKIHDIFLLTETLNELQQAINICEKYGMHQEIKFNPGKTQFIIFGKKPKVTDKNIKPKMYNHEIKCVNKI</sequence>
<name>A0A3M7TC57_BRAPC</name>
<proteinExistence type="predicted"/>
<reference evidence="2 3" key="1">
    <citation type="journal article" date="2018" name="Sci. Rep.">
        <title>Genomic signatures of local adaptation to the degree of environmental predictability in rotifers.</title>
        <authorList>
            <person name="Franch-Gras L."/>
            <person name="Hahn C."/>
            <person name="Garcia-Roger E.M."/>
            <person name="Carmona M.J."/>
            <person name="Serra M."/>
            <person name="Gomez A."/>
        </authorList>
    </citation>
    <scope>NUCLEOTIDE SEQUENCE [LARGE SCALE GENOMIC DNA]</scope>
    <source>
        <strain evidence="2">HYR1</strain>
    </source>
</reference>
<keyword evidence="2" id="KW-0808">Transferase</keyword>
<protein>
    <submittedName>
        <fullName evidence="2">RNA-directed DNA polymerase from mobile element jockey-like</fullName>
    </submittedName>
</protein>
<dbReference type="EMBL" id="REGN01000041">
    <property type="protein sequence ID" value="RNA45001.1"/>
    <property type="molecule type" value="Genomic_DNA"/>
</dbReference>